<evidence type="ECO:0000313" key="5">
    <source>
        <dbReference type="Proteomes" id="UP000193689"/>
    </source>
</evidence>
<keyword evidence="1" id="KW-0479">Metal-binding</keyword>
<gene>
    <name evidence="4" type="ORF">BCR38DRAFT_483171</name>
</gene>
<dbReference type="AlphaFoldDB" id="A0A1Y2E8A6"/>
<dbReference type="InParanoid" id="A0A1Y2E8A6"/>
<dbReference type="RefSeq" id="XP_040718178.1">
    <property type="nucleotide sequence ID" value="XM_040863589.1"/>
</dbReference>
<feature type="domain" description="HpcH/HpaI aldolase/citrate lyase" evidence="3">
    <location>
        <begin position="58"/>
        <end position="268"/>
    </location>
</feature>
<evidence type="ECO:0000313" key="4">
    <source>
        <dbReference type="EMBL" id="ORY67554.1"/>
    </source>
</evidence>
<sequence>MAVKGYLEQPHLHTNASFRSSLLTHPGNLREALRQAQQDPRKTLFGVAQGIPSTFVTKVIASTKPDFIWIDVEHGMFDRLTLHDAIHAAQHHSEGKTMVVVRVPKHDETCLSTALDAGASGIVIPHTESAQEVKDFIKEVYYPPIGARSFSPWTFTPGISDASLYPNDSFNMTTANRHSIKGVENADEIAAVEGISGLMFGPGDFKADAGLPLDRSSDTHPKFVGAIAKVAEAGKKYGKPLFGGAMSPEMIPMMIEQGYRCIAVIFDVWGLAHLVHGGVQTARGYAQKAEKADDAAIGHTK</sequence>
<dbReference type="InterPro" id="IPR040442">
    <property type="entry name" value="Pyrv_kinase-like_dom_sf"/>
</dbReference>
<keyword evidence="4" id="KW-0808">Transferase</keyword>
<dbReference type="STRING" id="1141098.A0A1Y2E8A6"/>
<keyword evidence="5" id="KW-1185">Reference proteome</keyword>
<accession>A0A1Y2E8A6</accession>
<keyword evidence="2" id="KW-0456">Lyase</keyword>
<organism evidence="4 5">
    <name type="scientific">Pseudomassariella vexata</name>
    <dbReference type="NCBI Taxonomy" id="1141098"/>
    <lineage>
        <taxon>Eukaryota</taxon>
        <taxon>Fungi</taxon>
        <taxon>Dikarya</taxon>
        <taxon>Ascomycota</taxon>
        <taxon>Pezizomycotina</taxon>
        <taxon>Sordariomycetes</taxon>
        <taxon>Xylariomycetidae</taxon>
        <taxon>Amphisphaeriales</taxon>
        <taxon>Pseudomassariaceae</taxon>
        <taxon>Pseudomassariella</taxon>
    </lineage>
</organism>
<dbReference type="InterPro" id="IPR050251">
    <property type="entry name" value="HpcH-HpaI_aldolase"/>
</dbReference>
<dbReference type="SUPFAM" id="SSF51621">
    <property type="entry name" value="Phosphoenolpyruvate/pyruvate domain"/>
    <property type="match status" value="1"/>
</dbReference>
<dbReference type="Pfam" id="PF03328">
    <property type="entry name" value="HpcH_HpaI"/>
    <property type="match status" value="1"/>
</dbReference>
<reference evidence="4 5" key="1">
    <citation type="submission" date="2016-07" db="EMBL/GenBank/DDBJ databases">
        <title>Pervasive Adenine N6-methylation of Active Genes in Fungi.</title>
        <authorList>
            <consortium name="DOE Joint Genome Institute"/>
            <person name="Mondo S.J."/>
            <person name="Dannebaum R.O."/>
            <person name="Kuo R.C."/>
            <person name="Labutti K."/>
            <person name="Haridas S."/>
            <person name="Kuo A."/>
            <person name="Salamov A."/>
            <person name="Ahrendt S.R."/>
            <person name="Lipzen A."/>
            <person name="Sullivan W."/>
            <person name="Andreopoulos W.B."/>
            <person name="Clum A."/>
            <person name="Lindquist E."/>
            <person name="Daum C."/>
            <person name="Ramamoorthy G.K."/>
            <person name="Gryganskyi A."/>
            <person name="Culley D."/>
            <person name="Magnuson J.K."/>
            <person name="James T.Y."/>
            <person name="O'Malley M.A."/>
            <person name="Stajich J.E."/>
            <person name="Spatafora J.W."/>
            <person name="Visel A."/>
            <person name="Grigoriev I.V."/>
        </authorList>
    </citation>
    <scope>NUCLEOTIDE SEQUENCE [LARGE SCALE GENOMIC DNA]</scope>
    <source>
        <strain evidence="4 5">CBS 129021</strain>
    </source>
</reference>
<dbReference type="EMBL" id="MCFJ01000004">
    <property type="protein sequence ID" value="ORY67554.1"/>
    <property type="molecule type" value="Genomic_DNA"/>
</dbReference>
<evidence type="ECO:0000256" key="1">
    <source>
        <dbReference type="ARBA" id="ARBA00022723"/>
    </source>
</evidence>
<dbReference type="PANTHER" id="PTHR30502">
    <property type="entry name" value="2-KETO-3-DEOXY-L-RHAMNONATE ALDOLASE"/>
    <property type="match status" value="1"/>
</dbReference>
<protein>
    <submittedName>
        <fullName evidence="4">Pyruvate/Phosphoenolpyruvate kinase-like domain-containing protein</fullName>
    </submittedName>
</protein>
<dbReference type="GO" id="GO:0016301">
    <property type="term" value="F:kinase activity"/>
    <property type="evidence" value="ECO:0007669"/>
    <property type="project" value="UniProtKB-KW"/>
</dbReference>
<proteinExistence type="predicted"/>
<evidence type="ECO:0000259" key="3">
    <source>
        <dbReference type="Pfam" id="PF03328"/>
    </source>
</evidence>
<dbReference type="GeneID" id="63779801"/>
<name>A0A1Y2E8A6_9PEZI</name>
<dbReference type="GO" id="GO:0046872">
    <property type="term" value="F:metal ion binding"/>
    <property type="evidence" value="ECO:0007669"/>
    <property type="project" value="UniProtKB-KW"/>
</dbReference>
<dbReference type="GO" id="GO:0005737">
    <property type="term" value="C:cytoplasm"/>
    <property type="evidence" value="ECO:0007669"/>
    <property type="project" value="TreeGrafter"/>
</dbReference>
<evidence type="ECO:0000256" key="2">
    <source>
        <dbReference type="ARBA" id="ARBA00023239"/>
    </source>
</evidence>
<dbReference type="OrthoDB" id="2326446at2759"/>
<dbReference type="GO" id="GO:0016832">
    <property type="term" value="F:aldehyde-lyase activity"/>
    <property type="evidence" value="ECO:0007669"/>
    <property type="project" value="TreeGrafter"/>
</dbReference>
<keyword evidence="4" id="KW-0418">Kinase</keyword>
<comment type="caution">
    <text evidence="4">The sequence shown here is derived from an EMBL/GenBank/DDBJ whole genome shotgun (WGS) entry which is preliminary data.</text>
</comment>
<dbReference type="Proteomes" id="UP000193689">
    <property type="component" value="Unassembled WGS sequence"/>
</dbReference>
<dbReference type="Gene3D" id="3.20.20.60">
    <property type="entry name" value="Phosphoenolpyruvate-binding domains"/>
    <property type="match status" value="1"/>
</dbReference>
<dbReference type="InterPro" id="IPR005000">
    <property type="entry name" value="Aldolase/citrate-lyase_domain"/>
</dbReference>
<dbReference type="InterPro" id="IPR015813">
    <property type="entry name" value="Pyrv/PenolPyrv_kinase-like_dom"/>
</dbReference>
<dbReference type="PANTHER" id="PTHR30502:SF8">
    <property type="entry name" value="SYNTHASE, PUTATIVE-RELATED"/>
    <property type="match status" value="1"/>
</dbReference>
<keyword evidence="4" id="KW-0670">Pyruvate</keyword>